<dbReference type="EMBL" id="WEGH01000001">
    <property type="protein sequence ID" value="MQY02019.1"/>
    <property type="molecule type" value="Genomic_DNA"/>
</dbReference>
<protein>
    <recommendedName>
        <fullName evidence="3">Polyketide cyclase / dehydrase and lipid transport</fullName>
    </recommendedName>
</protein>
<comment type="caution">
    <text evidence="1">The sequence shown here is derived from an EMBL/GenBank/DDBJ whole genome shotgun (WGS) entry which is preliminary data.</text>
</comment>
<dbReference type="AlphaFoldDB" id="A0A7K0BLG1"/>
<proteinExistence type="predicted"/>
<organism evidence="1 2">
    <name type="scientific">Actinomadura macrotermitis</name>
    <dbReference type="NCBI Taxonomy" id="2585200"/>
    <lineage>
        <taxon>Bacteria</taxon>
        <taxon>Bacillati</taxon>
        <taxon>Actinomycetota</taxon>
        <taxon>Actinomycetes</taxon>
        <taxon>Streptosporangiales</taxon>
        <taxon>Thermomonosporaceae</taxon>
        <taxon>Actinomadura</taxon>
    </lineage>
</organism>
<dbReference type="SUPFAM" id="SSF55961">
    <property type="entry name" value="Bet v1-like"/>
    <property type="match status" value="1"/>
</dbReference>
<sequence>MNRLFAAKSITVDAPADELFELVSDPVTMAGFAEEAMAARWLDGATRAALGARFVGFNRNGWRRWQTHCRIIALEQGRRFAYDVSVPVLKVPISRWQYKIEPAGDGTCIVTESNWARVPVWFIPFAMLVTGVINRPGHNAANIATTLERLKAHAESRAAR</sequence>
<dbReference type="Gene3D" id="3.30.530.20">
    <property type="match status" value="1"/>
</dbReference>
<keyword evidence="2" id="KW-1185">Reference proteome</keyword>
<reference evidence="1 2" key="1">
    <citation type="submission" date="2019-10" db="EMBL/GenBank/DDBJ databases">
        <title>Actinomadura rubteroloni sp. nov. and Actinomadura macrotermitis sp. nov., isolated from the gut of fungus growing-termite Macrotermes natalensis.</title>
        <authorList>
            <person name="Benndorf R."/>
            <person name="Martin K."/>
            <person name="Kuefner M."/>
            <person name="De Beer W."/>
            <person name="Kaster A.-K."/>
            <person name="Vollmers J."/>
            <person name="Poulsen M."/>
            <person name="Beemelmanns C."/>
        </authorList>
    </citation>
    <scope>NUCLEOTIDE SEQUENCE [LARGE SCALE GENOMIC DNA]</scope>
    <source>
        <strain evidence="1 2">RB68</strain>
    </source>
</reference>
<accession>A0A7K0BLG1</accession>
<evidence type="ECO:0008006" key="3">
    <source>
        <dbReference type="Google" id="ProtNLM"/>
    </source>
</evidence>
<dbReference type="InterPro" id="IPR019587">
    <property type="entry name" value="Polyketide_cyclase/dehydratase"/>
</dbReference>
<dbReference type="RefSeq" id="WP_328593553.1">
    <property type="nucleotide sequence ID" value="NZ_WEGH01000001.1"/>
</dbReference>
<gene>
    <name evidence="1" type="ORF">ACRB68_00440</name>
</gene>
<name>A0A7K0BLG1_9ACTN</name>
<dbReference type="Proteomes" id="UP000487268">
    <property type="component" value="Unassembled WGS sequence"/>
</dbReference>
<dbReference type="Pfam" id="PF10604">
    <property type="entry name" value="Polyketide_cyc2"/>
    <property type="match status" value="1"/>
</dbReference>
<dbReference type="InterPro" id="IPR023393">
    <property type="entry name" value="START-like_dom_sf"/>
</dbReference>
<evidence type="ECO:0000313" key="2">
    <source>
        <dbReference type="Proteomes" id="UP000487268"/>
    </source>
</evidence>
<evidence type="ECO:0000313" key="1">
    <source>
        <dbReference type="EMBL" id="MQY02019.1"/>
    </source>
</evidence>